<organism evidence="2 3">
    <name type="scientific">Pelobates cultripes</name>
    <name type="common">Western spadefoot toad</name>
    <dbReference type="NCBI Taxonomy" id="61616"/>
    <lineage>
        <taxon>Eukaryota</taxon>
        <taxon>Metazoa</taxon>
        <taxon>Chordata</taxon>
        <taxon>Craniata</taxon>
        <taxon>Vertebrata</taxon>
        <taxon>Euteleostomi</taxon>
        <taxon>Amphibia</taxon>
        <taxon>Batrachia</taxon>
        <taxon>Anura</taxon>
        <taxon>Pelobatoidea</taxon>
        <taxon>Pelobatidae</taxon>
        <taxon>Pelobates</taxon>
    </lineage>
</organism>
<dbReference type="EMBL" id="OW240913">
    <property type="protein sequence ID" value="CAH2255294.1"/>
    <property type="molecule type" value="Genomic_DNA"/>
</dbReference>
<keyword evidence="3" id="KW-1185">Reference proteome</keyword>
<proteinExistence type="predicted"/>
<gene>
    <name evidence="2" type="ORF">PECUL_23A003279</name>
</gene>
<protein>
    <submittedName>
        <fullName evidence="2">Uncharacterized protein</fullName>
    </submittedName>
</protein>
<evidence type="ECO:0000313" key="3">
    <source>
        <dbReference type="Proteomes" id="UP001295444"/>
    </source>
</evidence>
<dbReference type="AlphaFoldDB" id="A0AAD1RIM7"/>
<reference evidence="2" key="1">
    <citation type="submission" date="2022-03" db="EMBL/GenBank/DDBJ databases">
        <authorList>
            <person name="Alioto T."/>
            <person name="Alioto T."/>
            <person name="Gomez Garrido J."/>
        </authorList>
    </citation>
    <scope>NUCLEOTIDE SEQUENCE</scope>
</reference>
<feature type="region of interest" description="Disordered" evidence="1">
    <location>
        <begin position="1"/>
        <end position="37"/>
    </location>
</feature>
<sequence>MLTLKAGSTGKPICRRPGITGSEKEEVGRERPGRTIERKPRALDSPEQGLFLVFCLPFRSLSKFYFRQV</sequence>
<feature type="compositionally biased region" description="Basic and acidic residues" evidence="1">
    <location>
        <begin position="22"/>
        <end position="37"/>
    </location>
</feature>
<accession>A0AAD1RIM7</accession>
<name>A0AAD1RIM7_PELCU</name>
<evidence type="ECO:0000256" key="1">
    <source>
        <dbReference type="SAM" id="MobiDB-lite"/>
    </source>
</evidence>
<dbReference type="Proteomes" id="UP001295444">
    <property type="component" value="Chromosome 02"/>
</dbReference>
<evidence type="ECO:0000313" key="2">
    <source>
        <dbReference type="EMBL" id="CAH2255294.1"/>
    </source>
</evidence>